<evidence type="ECO:0000313" key="3">
    <source>
        <dbReference type="Proteomes" id="UP000062833"/>
    </source>
</evidence>
<name>A0A0M3UFS1_9MICC</name>
<gene>
    <name evidence="2" type="ORF">AOC05_04970</name>
</gene>
<dbReference type="AlphaFoldDB" id="A0A0M3UFS1"/>
<sequence>MPRGVPNVKGEVPAEVATEAAVEALPEMEVVEPEVTKPEVESRPEPEGTGRFESFEAVRPNGDVVVVTRNIDTGEQSVTDK</sequence>
<accession>A0A0M3UFS1</accession>
<proteinExistence type="predicted"/>
<evidence type="ECO:0000256" key="1">
    <source>
        <dbReference type="SAM" id="MobiDB-lite"/>
    </source>
</evidence>
<organism evidence="2 3">
    <name type="scientific">Arthrobacter alpinus</name>
    <dbReference type="NCBI Taxonomy" id="656366"/>
    <lineage>
        <taxon>Bacteria</taxon>
        <taxon>Bacillati</taxon>
        <taxon>Actinomycetota</taxon>
        <taxon>Actinomycetes</taxon>
        <taxon>Micrococcales</taxon>
        <taxon>Micrococcaceae</taxon>
        <taxon>Arthrobacter</taxon>
    </lineage>
</organism>
<protein>
    <submittedName>
        <fullName evidence="2">Uncharacterized protein</fullName>
    </submittedName>
</protein>
<keyword evidence="3" id="KW-1185">Reference proteome</keyword>
<reference evidence="3" key="1">
    <citation type="submission" date="2015-09" db="EMBL/GenBank/DDBJ databases">
        <title>Complete genome of Arthrobacter alpinus strain R3.8.</title>
        <authorList>
            <person name="See-Too W.S."/>
            <person name="Chan K.G."/>
        </authorList>
    </citation>
    <scope>NUCLEOTIDE SEQUENCE [LARGE SCALE GENOMIC DNA]</scope>
    <source>
        <strain evidence="3">R3.8</strain>
    </source>
</reference>
<dbReference type="KEGG" id="aaq:AOC05_04970"/>
<dbReference type="PATRIC" id="fig|656366.3.peg.1070"/>
<feature type="compositionally biased region" description="Basic and acidic residues" evidence="1">
    <location>
        <begin position="34"/>
        <end position="51"/>
    </location>
</feature>
<dbReference type="Proteomes" id="UP000062833">
    <property type="component" value="Chromosome"/>
</dbReference>
<dbReference type="EMBL" id="CP012677">
    <property type="protein sequence ID" value="ALE91825.1"/>
    <property type="molecule type" value="Genomic_DNA"/>
</dbReference>
<evidence type="ECO:0000313" key="2">
    <source>
        <dbReference type="EMBL" id="ALE91825.1"/>
    </source>
</evidence>
<feature type="region of interest" description="Disordered" evidence="1">
    <location>
        <begin position="31"/>
        <end position="51"/>
    </location>
</feature>